<name>A0A9N9RZ55_9DIPT</name>
<organism evidence="1 2">
    <name type="scientific">Chironomus riparius</name>
    <dbReference type="NCBI Taxonomy" id="315576"/>
    <lineage>
        <taxon>Eukaryota</taxon>
        <taxon>Metazoa</taxon>
        <taxon>Ecdysozoa</taxon>
        <taxon>Arthropoda</taxon>
        <taxon>Hexapoda</taxon>
        <taxon>Insecta</taxon>
        <taxon>Pterygota</taxon>
        <taxon>Neoptera</taxon>
        <taxon>Endopterygota</taxon>
        <taxon>Diptera</taxon>
        <taxon>Nematocera</taxon>
        <taxon>Chironomoidea</taxon>
        <taxon>Chironomidae</taxon>
        <taxon>Chironominae</taxon>
        <taxon>Chironomus</taxon>
    </lineage>
</organism>
<protein>
    <submittedName>
        <fullName evidence="1">Uncharacterized protein</fullName>
    </submittedName>
</protein>
<sequence length="351" mass="41659">MNPSIIRSADDILNTYQINCAPCTFFSECSLILKFDAYRNFKIQESEVIFKHIYAIRVHRSINERPKYYLYPENKNFKTYPSGWKLEPQYNLCSYTDLQPAELYSVVNFGVSHSKCVEVEFMIDVYVDSERRLVWIPCERSTKTSTHVNLRITIARKTYQIFVKEVNNENVFFDEACEPSTTISECSFILKYENYMNFKIQECETIFKHITAVRYHKDIHSHPQICLYPQNTELFSRPLGWKIDRINEDFDENVCELQSGELEGYIEFGETRPKAIAVQFKLNVFVDSYKKIVYIVPRKNHLRNQNFVIIDIFFNRGGAFTLELQNIDEHENENQIRRDIRLAYLQRVINN</sequence>
<dbReference type="AlphaFoldDB" id="A0A9N9RZ55"/>
<dbReference type="Proteomes" id="UP001153620">
    <property type="component" value="Chromosome 3"/>
</dbReference>
<keyword evidence="2" id="KW-1185">Reference proteome</keyword>
<accession>A0A9N9RZ55</accession>
<evidence type="ECO:0000313" key="2">
    <source>
        <dbReference type="Proteomes" id="UP001153620"/>
    </source>
</evidence>
<evidence type="ECO:0000313" key="1">
    <source>
        <dbReference type="EMBL" id="CAG9806786.1"/>
    </source>
</evidence>
<proteinExistence type="predicted"/>
<dbReference type="EMBL" id="OU895879">
    <property type="protein sequence ID" value="CAG9806786.1"/>
    <property type="molecule type" value="Genomic_DNA"/>
</dbReference>
<reference evidence="1" key="2">
    <citation type="submission" date="2022-10" db="EMBL/GenBank/DDBJ databases">
        <authorList>
            <consortium name="ENA_rothamsted_submissions"/>
            <consortium name="culmorum"/>
            <person name="King R."/>
        </authorList>
    </citation>
    <scope>NUCLEOTIDE SEQUENCE</scope>
</reference>
<gene>
    <name evidence="1" type="ORF">CHIRRI_LOCUS9640</name>
</gene>
<reference evidence="1" key="1">
    <citation type="submission" date="2022-01" db="EMBL/GenBank/DDBJ databases">
        <authorList>
            <person name="King R."/>
        </authorList>
    </citation>
    <scope>NUCLEOTIDE SEQUENCE</scope>
</reference>